<feature type="compositionally biased region" description="Polar residues" evidence="1">
    <location>
        <begin position="389"/>
        <end position="403"/>
    </location>
</feature>
<feature type="compositionally biased region" description="Polar residues" evidence="1">
    <location>
        <begin position="539"/>
        <end position="552"/>
    </location>
</feature>
<feature type="region of interest" description="Disordered" evidence="1">
    <location>
        <begin position="278"/>
        <end position="961"/>
    </location>
</feature>
<protein>
    <submittedName>
        <fullName evidence="2">Uncharacterized protein</fullName>
    </submittedName>
</protein>
<evidence type="ECO:0000256" key="1">
    <source>
        <dbReference type="SAM" id="MobiDB-lite"/>
    </source>
</evidence>
<dbReference type="AlphaFoldDB" id="A0A4S8M6L6"/>
<feature type="compositionally biased region" description="Low complexity" evidence="1">
    <location>
        <begin position="561"/>
        <end position="619"/>
    </location>
</feature>
<feature type="compositionally biased region" description="Low complexity" evidence="1">
    <location>
        <begin position="173"/>
        <end position="195"/>
    </location>
</feature>
<reference evidence="2 3" key="1">
    <citation type="journal article" date="2019" name="Nat. Ecol. Evol.">
        <title>Megaphylogeny resolves global patterns of mushroom evolution.</title>
        <authorList>
            <person name="Varga T."/>
            <person name="Krizsan K."/>
            <person name="Foldi C."/>
            <person name="Dima B."/>
            <person name="Sanchez-Garcia M."/>
            <person name="Sanchez-Ramirez S."/>
            <person name="Szollosi G.J."/>
            <person name="Szarkandi J.G."/>
            <person name="Papp V."/>
            <person name="Albert L."/>
            <person name="Andreopoulos W."/>
            <person name="Angelini C."/>
            <person name="Antonin V."/>
            <person name="Barry K.W."/>
            <person name="Bougher N.L."/>
            <person name="Buchanan P."/>
            <person name="Buyck B."/>
            <person name="Bense V."/>
            <person name="Catcheside P."/>
            <person name="Chovatia M."/>
            <person name="Cooper J."/>
            <person name="Damon W."/>
            <person name="Desjardin D."/>
            <person name="Finy P."/>
            <person name="Geml J."/>
            <person name="Haridas S."/>
            <person name="Hughes K."/>
            <person name="Justo A."/>
            <person name="Karasinski D."/>
            <person name="Kautmanova I."/>
            <person name="Kiss B."/>
            <person name="Kocsube S."/>
            <person name="Kotiranta H."/>
            <person name="LaButti K.M."/>
            <person name="Lechner B.E."/>
            <person name="Liimatainen K."/>
            <person name="Lipzen A."/>
            <person name="Lukacs Z."/>
            <person name="Mihaltcheva S."/>
            <person name="Morgado L.N."/>
            <person name="Niskanen T."/>
            <person name="Noordeloos M.E."/>
            <person name="Ohm R.A."/>
            <person name="Ortiz-Santana B."/>
            <person name="Ovrebo C."/>
            <person name="Racz N."/>
            <person name="Riley R."/>
            <person name="Savchenko A."/>
            <person name="Shiryaev A."/>
            <person name="Soop K."/>
            <person name="Spirin V."/>
            <person name="Szebenyi C."/>
            <person name="Tomsovsky M."/>
            <person name="Tulloss R.E."/>
            <person name="Uehling J."/>
            <person name="Grigoriev I.V."/>
            <person name="Vagvolgyi C."/>
            <person name="Papp T."/>
            <person name="Martin F.M."/>
            <person name="Miettinen O."/>
            <person name="Hibbett D.S."/>
            <person name="Nagy L.G."/>
        </authorList>
    </citation>
    <scope>NUCLEOTIDE SEQUENCE [LARGE SCALE GENOMIC DNA]</scope>
    <source>
        <strain evidence="2 3">CBS 962.96</strain>
    </source>
</reference>
<dbReference type="EMBL" id="ML179146">
    <property type="protein sequence ID" value="THU97926.1"/>
    <property type="molecule type" value="Genomic_DNA"/>
</dbReference>
<feature type="compositionally biased region" description="Low complexity" evidence="1">
    <location>
        <begin position="465"/>
        <end position="504"/>
    </location>
</feature>
<evidence type="ECO:0000313" key="3">
    <source>
        <dbReference type="Proteomes" id="UP000297245"/>
    </source>
</evidence>
<keyword evidence="3" id="KW-1185">Reference proteome</keyword>
<feature type="compositionally biased region" description="Basic and acidic residues" evidence="1">
    <location>
        <begin position="852"/>
        <end position="865"/>
    </location>
</feature>
<feature type="region of interest" description="Disordered" evidence="1">
    <location>
        <begin position="93"/>
        <end position="124"/>
    </location>
</feature>
<accession>A0A4S8M6L6</accession>
<feature type="compositionally biased region" description="Gly residues" evidence="1">
    <location>
        <begin position="830"/>
        <end position="848"/>
    </location>
</feature>
<feature type="compositionally biased region" description="Basic and acidic residues" evidence="1">
    <location>
        <begin position="278"/>
        <end position="300"/>
    </location>
</feature>
<name>A0A4S8M6L6_DENBC</name>
<feature type="compositionally biased region" description="Low complexity" evidence="1">
    <location>
        <begin position="691"/>
        <end position="716"/>
    </location>
</feature>
<feature type="compositionally biased region" description="Low complexity" evidence="1">
    <location>
        <begin position="443"/>
        <end position="457"/>
    </location>
</feature>
<feature type="compositionally biased region" description="Low complexity" evidence="1">
    <location>
        <begin position="93"/>
        <end position="115"/>
    </location>
</feature>
<feature type="compositionally biased region" description="Polar residues" evidence="1">
    <location>
        <begin position="736"/>
        <end position="748"/>
    </location>
</feature>
<feature type="compositionally biased region" description="Polar residues" evidence="1">
    <location>
        <begin position="319"/>
        <end position="340"/>
    </location>
</feature>
<feature type="compositionally biased region" description="Polar residues" evidence="1">
    <location>
        <begin position="660"/>
        <end position="675"/>
    </location>
</feature>
<feature type="compositionally biased region" description="Polar residues" evidence="1">
    <location>
        <begin position="868"/>
        <end position="878"/>
    </location>
</feature>
<feature type="compositionally biased region" description="Low complexity" evidence="1">
    <location>
        <begin position="512"/>
        <end position="527"/>
    </location>
</feature>
<organism evidence="2 3">
    <name type="scientific">Dendrothele bispora (strain CBS 962.96)</name>
    <dbReference type="NCBI Taxonomy" id="1314807"/>
    <lineage>
        <taxon>Eukaryota</taxon>
        <taxon>Fungi</taxon>
        <taxon>Dikarya</taxon>
        <taxon>Basidiomycota</taxon>
        <taxon>Agaricomycotina</taxon>
        <taxon>Agaricomycetes</taxon>
        <taxon>Agaricomycetidae</taxon>
        <taxon>Agaricales</taxon>
        <taxon>Agaricales incertae sedis</taxon>
        <taxon>Dendrothele</taxon>
    </lineage>
</organism>
<feature type="compositionally biased region" description="Polar residues" evidence="1">
    <location>
        <begin position="138"/>
        <end position="153"/>
    </location>
</feature>
<dbReference type="OrthoDB" id="3038408at2759"/>
<feature type="region of interest" description="Disordered" evidence="1">
    <location>
        <begin position="138"/>
        <end position="216"/>
    </location>
</feature>
<proteinExistence type="predicted"/>
<dbReference type="Proteomes" id="UP000297245">
    <property type="component" value="Unassembled WGS sequence"/>
</dbReference>
<feature type="compositionally biased region" description="Basic and acidic residues" evidence="1">
    <location>
        <begin position="914"/>
        <end position="931"/>
    </location>
</feature>
<evidence type="ECO:0000313" key="2">
    <source>
        <dbReference type="EMBL" id="THU97926.1"/>
    </source>
</evidence>
<gene>
    <name evidence="2" type="ORF">K435DRAFT_777726</name>
</gene>
<sequence length="961" mass="101926">MTEAEKRRVELILGADMDPSELAMPKSKKHLSRKGLLFSPVMTNHLRTENVLDSYAVVDPHSFSSEGAEEIGYEPWIEVVKSKRSDDEISLTASTSSSLGLGGSHWSSHSSSHTSRTNSPEHVPSKVLMPSLTQQSMLAGNLPSGTMRYTNDAASIDDRNSGRSPPNNGLDDSPSPSSVSSASEPGSPRSSSPSRSRGRYIGPELLADPTEATDEEAEFEKFKIDIRIQKIREFHDEAAEADIQFMKDIAEARKSKPFTHEQESERLQKHELDMLKLRKRKEEERKEIVQNERQKKRAELLQRVQSTSASVEERPELQASISTSEGQRGSSAVTGTSDTPTIREHRRQRSTLQMDWCSSGDTVEHATPADGVTDVPPLKKPSSDPDALQLQQLTPIPSSTRSLATPVAEVPVSGISIPKEKTKSVPEQVASSSKMTLEKIPKDSSASLTSPSAPSTLDKTKSEQTTASSSPPSSASTPSSAPGSAKPKVEPTTPSKSPPSSVSRPRIDRKSSSSSIPVTTASVASKSAKAKASEASIPPVTSLTTGTASNSIKPRGFVAEPSPAVTSTTTFTSTNPSPISSSSSYTSPKATPTPSVSSTSASSASASTTSTSASAWTSWAPPPSLPQPSQIPEDRRVWVPPAPTSTTTGKTKNRRPSPSPQGIRTSVSSPETKTQVMPMPVPVSTEERVTLSGSAEAPSPSPSLKSSKSSGVPSSPANVAGSSGSKATDKGPEQSGVPSQKQQSTIATSGSGSGSKPLKATKKSLKQTTVEEVVDEENAAENVGHLPTNSRYIMEPAESKSTMPSVTTEKTEKVKTNPNTKGVKEEAGPRQGGGNVAVGQGRGNGHGNGDSKVVRDNNENADRIPQDAGSSKPTTTQPKHSHSSSESTTQRSLPESDPFLSMLDSLEAMMHSGTDSKEKEEDVRQQADHLNKLLSKPPKLEKEGSGGVKESLRPGQLNGQR</sequence>